<name>A0A841TDG8_9BACL</name>
<evidence type="ECO:0000313" key="1">
    <source>
        <dbReference type="EMBL" id="MBB6676501.1"/>
    </source>
</evidence>
<keyword evidence="2" id="KW-1185">Reference proteome</keyword>
<protein>
    <submittedName>
        <fullName evidence="1">Uncharacterized protein</fullName>
    </submittedName>
</protein>
<dbReference type="RefSeq" id="WP_185177795.1">
    <property type="nucleotide sequence ID" value="NZ_JAGGLW010000002.1"/>
</dbReference>
<gene>
    <name evidence="1" type="ORF">H4Q31_04075</name>
</gene>
<accession>A0A841TDG8</accession>
<comment type="caution">
    <text evidence="1">The sequence shown here is derived from an EMBL/GenBank/DDBJ whole genome shotgun (WGS) entry which is preliminary data.</text>
</comment>
<proteinExistence type="predicted"/>
<dbReference type="Proteomes" id="UP000574133">
    <property type="component" value="Unassembled WGS sequence"/>
</dbReference>
<evidence type="ECO:0000313" key="2">
    <source>
        <dbReference type="Proteomes" id="UP000574133"/>
    </source>
</evidence>
<dbReference type="AlphaFoldDB" id="A0A841TDG8"/>
<sequence>MTPLDEVLERRSKREGKVTPRAVIENLLQAIERGDVETVVFVARQPDGLIKSGWSNTLHTELLGLLECGKNHVLCNMSE</sequence>
<dbReference type="EMBL" id="JACJVN010000017">
    <property type="protein sequence ID" value="MBB6676501.1"/>
    <property type="molecule type" value="Genomic_DNA"/>
</dbReference>
<organism evidence="1 2">
    <name type="scientific">Cohnella lubricantis</name>
    <dbReference type="NCBI Taxonomy" id="2163172"/>
    <lineage>
        <taxon>Bacteria</taxon>
        <taxon>Bacillati</taxon>
        <taxon>Bacillota</taxon>
        <taxon>Bacilli</taxon>
        <taxon>Bacillales</taxon>
        <taxon>Paenibacillaceae</taxon>
        <taxon>Cohnella</taxon>
    </lineage>
</organism>
<reference evidence="1 2" key="1">
    <citation type="submission" date="2020-08" db="EMBL/GenBank/DDBJ databases">
        <title>Cohnella phylogeny.</title>
        <authorList>
            <person name="Dunlap C."/>
        </authorList>
    </citation>
    <scope>NUCLEOTIDE SEQUENCE [LARGE SCALE GENOMIC DNA]</scope>
    <source>
        <strain evidence="1 2">DSM 103658</strain>
    </source>
</reference>